<reference evidence="6" key="1">
    <citation type="submission" date="2018-02" db="EMBL/GenBank/DDBJ databases">
        <title>Rhizophora mucronata_Transcriptome.</title>
        <authorList>
            <person name="Meera S.P."/>
            <person name="Sreeshan A."/>
            <person name="Augustine A."/>
        </authorList>
    </citation>
    <scope>NUCLEOTIDE SEQUENCE</scope>
    <source>
        <tissue evidence="6">Leaf</tissue>
    </source>
</reference>
<feature type="region of interest" description="Disordered" evidence="4">
    <location>
        <begin position="171"/>
        <end position="203"/>
    </location>
</feature>
<dbReference type="PROSITE" id="PS51017">
    <property type="entry name" value="CCT"/>
    <property type="match status" value="1"/>
</dbReference>
<sequence>MCNKGSPAISSPGLKPTRKTRTKTRKPKYLSLKLELSPKKKKEANPEEPANNKVPYPDKQQLTINLFPLHPKNNLALQDRSSDMHNDHVAAAFFFQTATEDTSATLQDLLDTTASTTTTTTAATASDQGLLSPSLKYLSRRYDVRAAMRGKERDTSEERWVSYCEVVKTEQEEESGSCGGGSGGDGSGCGGDDASGNIMEGHDHGDQKSLVGLKLDYEDILNAWSDKGPLYIQGEFPQTVPDWHDASNVLTDGVGHLGGLWTVPEMDGMKMMENGGADGRNAGRREASVSRYKQKRQSRLFSKRIRYEVRKLNAEKRPRLKGRFVKRS</sequence>
<dbReference type="PANTHER" id="PTHR31874:SF25">
    <property type="entry name" value="CCT MOTIF FAMILY PROTEIN"/>
    <property type="match status" value="1"/>
</dbReference>
<dbReference type="GO" id="GO:0006355">
    <property type="term" value="P:regulation of DNA-templated transcription"/>
    <property type="evidence" value="ECO:0007669"/>
    <property type="project" value="TreeGrafter"/>
</dbReference>
<evidence type="ECO:0000256" key="1">
    <source>
        <dbReference type="ARBA" id="ARBA00004123"/>
    </source>
</evidence>
<dbReference type="GO" id="GO:0005634">
    <property type="term" value="C:nucleus"/>
    <property type="evidence" value="ECO:0007669"/>
    <property type="project" value="UniProtKB-SubCell"/>
</dbReference>
<evidence type="ECO:0000256" key="3">
    <source>
        <dbReference type="PROSITE-ProRule" id="PRU00357"/>
    </source>
</evidence>
<comment type="subcellular location">
    <subcellularLocation>
        <location evidence="1 3">Nucleus</location>
    </subcellularLocation>
</comment>
<protein>
    <submittedName>
        <fullName evidence="6">Uncharacterized protein LOC8260335 isoform X2</fullName>
    </submittedName>
</protein>
<feature type="compositionally biased region" description="Gly residues" evidence="4">
    <location>
        <begin position="177"/>
        <end position="193"/>
    </location>
</feature>
<evidence type="ECO:0000256" key="2">
    <source>
        <dbReference type="ARBA" id="ARBA00023242"/>
    </source>
</evidence>
<dbReference type="PANTHER" id="PTHR31874">
    <property type="entry name" value="CCT MOTIF FAMILY PROTEIN, EXPRESSED"/>
    <property type="match status" value="1"/>
</dbReference>
<feature type="compositionally biased region" description="Basic residues" evidence="4">
    <location>
        <begin position="16"/>
        <end position="28"/>
    </location>
</feature>
<feature type="domain" description="CCT" evidence="5">
    <location>
        <begin position="285"/>
        <end position="327"/>
    </location>
</feature>
<evidence type="ECO:0000259" key="5">
    <source>
        <dbReference type="PROSITE" id="PS51017"/>
    </source>
</evidence>
<feature type="region of interest" description="Disordered" evidence="4">
    <location>
        <begin position="1"/>
        <end position="56"/>
    </location>
</feature>
<dbReference type="InterPro" id="IPR010402">
    <property type="entry name" value="CCT_domain"/>
</dbReference>
<proteinExistence type="predicted"/>
<dbReference type="InterPro" id="IPR052453">
    <property type="entry name" value="CONSTANS-like_ZF"/>
</dbReference>
<name>A0A2P2JX53_RHIMU</name>
<dbReference type="Pfam" id="PF06203">
    <property type="entry name" value="CCT"/>
    <property type="match status" value="1"/>
</dbReference>
<dbReference type="EMBL" id="GGEC01017575">
    <property type="protein sequence ID" value="MBW98058.1"/>
    <property type="molecule type" value="Transcribed_RNA"/>
</dbReference>
<organism evidence="6">
    <name type="scientific">Rhizophora mucronata</name>
    <name type="common">Asiatic mangrove</name>
    <dbReference type="NCBI Taxonomy" id="61149"/>
    <lineage>
        <taxon>Eukaryota</taxon>
        <taxon>Viridiplantae</taxon>
        <taxon>Streptophyta</taxon>
        <taxon>Embryophyta</taxon>
        <taxon>Tracheophyta</taxon>
        <taxon>Spermatophyta</taxon>
        <taxon>Magnoliopsida</taxon>
        <taxon>eudicotyledons</taxon>
        <taxon>Gunneridae</taxon>
        <taxon>Pentapetalae</taxon>
        <taxon>rosids</taxon>
        <taxon>fabids</taxon>
        <taxon>Malpighiales</taxon>
        <taxon>Rhizophoraceae</taxon>
        <taxon>Rhizophora</taxon>
    </lineage>
</organism>
<evidence type="ECO:0000313" key="6">
    <source>
        <dbReference type="EMBL" id="MBW98058.1"/>
    </source>
</evidence>
<dbReference type="AlphaFoldDB" id="A0A2P2JX53"/>
<keyword evidence="2 3" id="KW-0539">Nucleus</keyword>
<evidence type="ECO:0000256" key="4">
    <source>
        <dbReference type="SAM" id="MobiDB-lite"/>
    </source>
</evidence>
<accession>A0A2P2JX53</accession>